<organism evidence="6 7">
    <name type="scientific">Maribacter chungangensis</name>
    <dbReference type="NCBI Taxonomy" id="1069117"/>
    <lineage>
        <taxon>Bacteria</taxon>
        <taxon>Pseudomonadati</taxon>
        <taxon>Bacteroidota</taxon>
        <taxon>Flavobacteriia</taxon>
        <taxon>Flavobacteriales</taxon>
        <taxon>Flavobacteriaceae</taxon>
        <taxon>Maribacter</taxon>
    </lineage>
</organism>
<keyword evidence="7" id="KW-1185">Reference proteome</keyword>
<dbReference type="PANTHER" id="PTHR30346">
    <property type="entry name" value="TRANSCRIPTIONAL DUAL REGULATOR HCAR-RELATED"/>
    <property type="match status" value="1"/>
</dbReference>
<name>A0ABW3AZQ8_9FLAO</name>
<proteinExistence type="inferred from homology"/>
<dbReference type="InterPro" id="IPR005119">
    <property type="entry name" value="LysR_subst-bd"/>
</dbReference>
<evidence type="ECO:0000256" key="1">
    <source>
        <dbReference type="ARBA" id="ARBA00009437"/>
    </source>
</evidence>
<dbReference type="SUPFAM" id="SSF46785">
    <property type="entry name" value="Winged helix' DNA-binding domain"/>
    <property type="match status" value="1"/>
</dbReference>
<evidence type="ECO:0000256" key="4">
    <source>
        <dbReference type="ARBA" id="ARBA00023163"/>
    </source>
</evidence>
<sequence>MSTQIELRHLTYFLAVAEELHFRKAAEKLFISQPGLSRQIKQMEELLQAKLFLRNNKKVELTPAGHYLKQRAADIFKQLKETQRELQLIGDGDTGELRIGFLGSAMQNIIPDLLVAVKDKYPKIKTSLEERSNLEQVDAILNNELDIGFVRLDRVPADLNMQTVFEDTFSLVLPETYPMLTREYTGMARFAEDNFILFSQDYSPYYYDTIMGICADAGFKPRVSHKSVHAHTIFKLVENKLGIAIVPTALQAGFQMRVKFIELKDVKQRALLSVIWKKENANPVLKNCMDLLLTRSSNKKRNVL</sequence>
<dbReference type="InterPro" id="IPR036388">
    <property type="entry name" value="WH-like_DNA-bd_sf"/>
</dbReference>
<keyword evidence="4" id="KW-0804">Transcription</keyword>
<dbReference type="RefSeq" id="WP_379932119.1">
    <property type="nucleotide sequence ID" value="NZ_JBHTHY010000003.1"/>
</dbReference>
<evidence type="ECO:0000259" key="5">
    <source>
        <dbReference type="PROSITE" id="PS50931"/>
    </source>
</evidence>
<dbReference type="Pfam" id="PF00126">
    <property type="entry name" value="HTH_1"/>
    <property type="match status" value="1"/>
</dbReference>
<keyword evidence="3" id="KW-0238">DNA-binding</keyword>
<evidence type="ECO:0000313" key="6">
    <source>
        <dbReference type="EMBL" id="MFD0796365.1"/>
    </source>
</evidence>
<gene>
    <name evidence="6" type="ORF">ACFQZJ_02750</name>
</gene>
<comment type="caution">
    <text evidence="6">The sequence shown here is derived from an EMBL/GenBank/DDBJ whole genome shotgun (WGS) entry which is preliminary data.</text>
</comment>
<dbReference type="PANTHER" id="PTHR30346:SF28">
    <property type="entry name" value="HTH-TYPE TRANSCRIPTIONAL REGULATOR CYNR"/>
    <property type="match status" value="1"/>
</dbReference>
<keyword evidence="2" id="KW-0805">Transcription regulation</keyword>
<comment type="similarity">
    <text evidence="1">Belongs to the LysR transcriptional regulatory family.</text>
</comment>
<dbReference type="InterPro" id="IPR036390">
    <property type="entry name" value="WH_DNA-bd_sf"/>
</dbReference>
<dbReference type="PRINTS" id="PR00039">
    <property type="entry name" value="HTHLYSR"/>
</dbReference>
<evidence type="ECO:0000313" key="7">
    <source>
        <dbReference type="Proteomes" id="UP001597012"/>
    </source>
</evidence>
<dbReference type="Proteomes" id="UP001597012">
    <property type="component" value="Unassembled WGS sequence"/>
</dbReference>
<dbReference type="PROSITE" id="PS50931">
    <property type="entry name" value="HTH_LYSR"/>
    <property type="match status" value="1"/>
</dbReference>
<feature type="domain" description="HTH lysR-type" evidence="5">
    <location>
        <begin position="5"/>
        <end position="62"/>
    </location>
</feature>
<dbReference type="Pfam" id="PF03466">
    <property type="entry name" value="LysR_substrate"/>
    <property type="match status" value="1"/>
</dbReference>
<dbReference type="Gene3D" id="3.40.190.10">
    <property type="entry name" value="Periplasmic binding protein-like II"/>
    <property type="match status" value="2"/>
</dbReference>
<evidence type="ECO:0000256" key="3">
    <source>
        <dbReference type="ARBA" id="ARBA00023125"/>
    </source>
</evidence>
<dbReference type="EMBL" id="JBHTHY010000003">
    <property type="protein sequence ID" value="MFD0796365.1"/>
    <property type="molecule type" value="Genomic_DNA"/>
</dbReference>
<dbReference type="InterPro" id="IPR000847">
    <property type="entry name" value="LysR_HTH_N"/>
</dbReference>
<protein>
    <submittedName>
        <fullName evidence="6">LysR family transcriptional regulator</fullName>
    </submittedName>
</protein>
<dbReference type="Gene3D" id="1.10.10.10">
    <property type="entry name" value="Winged helix-like DNA-binding domain superfamily/Winged helix DNA-binding domain"/>
    <property type="match status" value="1"/>
</dbReference>
<reference evidence="7" key="1">
    <citation type="journal article" date="2019" name="Int. J. Syst. Evol. Microbiol.">
        <title>The Global Catalogue of Microorganisms (GCM) 10K type strain sequencing project: providing services to taxonomists for standard genome sequencing and annotation.</title>
        <authorList>
            <consortium name="The Broad Institute Genomics Platform"/>
            <consortium name="The Broad Institute Genome Sequencing Center for Infectious Disease"/>
            <person name="Wu L."/>
            <person name="Ma J."/>
        </authorList>
    </citation>
    <scope>NUCLEOTIDE SEQUENCE [LARGE SCALE GENOMIC DNA]</scope>
    <source>
        <strain evidence="7">CCUG 61948</strain>
    </source>
</reference>
<accession>A0ABW3AZQ8</accession>
<evidence type="ECO:0000256" key="2">
    <source>
        <dbReference type="ARBA" id="ARBA00023015"/>
    </source>
</evidence>
<dbReference type="SUPFAM" id="SSF53850">
    <property type="entry name" value="Periplasmic binding protein-like II"/>
    <property type="match status" value="1"/>
</dbReference>